<evidence type="ECO:0000259" key="1">
    <source>
        <dbReference type="Pfam" id="PF08388"/>
    </source>
</evidence>
<dbReference type="Pfam" id="PF08388">
    <property type="entry name" value="GIIM"/>
    <property type="match status" value="1"/>
</dbReference>
<reference evidence="2 3" key="1">
    <citation type="submission" date="2018-04" db="EMBL/GenBank/DDBJ databases">
        <title>Genomic insights into metabolic versatility of Carboxydocella thermautotrophica capable of coupling hydrogenogenic CO oxidation with the reduction of Fe(III) minerals in Kamchatka hot springs.</title>
        <authorList>
            <person name="Toshchakov S.V."/>
            <person name="Tepliuk A.V."/>
            <person name="Gavrilov S.N."/>
            <person name="Kublanov I.V."/>
            <person name="Lebedinsky A.V."/>
            <person name="Bonch-Osmolovskaya E.A."/>
            <person name="Rusakov V.S."/>
            <person name="Chistyakova N.I."/>
            <person name="Korzhenkov A."/>
            <person name="Zavarsina D.G."/>
            <person name="Sokolova T.G."/>
        </authorList>
    </citation>
    <scope>NUCLEOTIDE SEQUENCE [LARGE SCALE GENOMIC DNA]</scope>
    <source>
        <strain evidence="2 3">019</strain>
    </source>
</reference>
<dbReference type="EMBL" id="CP028491">
    <property type="protein sequence ID" value="AVX19583.1"/>
    <property type="molecule type" value="Genomic_DNA"/>
</dbReference>
<name>A0A2R4MXM3_CARTR</name>
<accession>A0A2R4MXM3</accession>
<dbReference type="InterPro" id="IPR013597">
    <property type="entry name" value="Mat_intron_G2"/>
</dbReference>
<proteinExistence type="predicted"/>
<organism evidence="2 3">
    <name type="scientific">Carboxydocella thermautotrophica</name>
    <dbReference type="NCBI Taxonomy" id="178899"/>
    <lineage>
        <taxon>Bacteria</taxon>
        <taxon>Bacillati</taxon>
        <taxon>Bacillota</taxon>
        <taxon>Clostridia</taxon>
        <taxon>Eubacteriales</taxon>
        <taxon>Clostridiales Family XVI. Incertae Sedis</taxon>
        <taxon>Carboxydocella</taxon>
    </lineage>
</organism>
<dbReference type="AlphaFoldDB" id="A0A2R4MXM3"/>
<sequence>MITSRSKAERVSNRIKSIKACLGGWIGYYALAETPSVFQEIEGWLRRRLRMCVWKQWKRVRTLYRELRALGLPERVLHIMANARKGYWRMFRQLNNALNNAYWQSQGLKSLTERYHRIRQAW</sequence>
<dbReference type="Proteomes" id="UP000241323">
    <property type="component" value="Chromosome"/>
</dbReference>
<evidence type="ECO:0000313" key="2">
    <source>
        <dbReference type="EMBL" id="AVX19583.1"/>
    </source>
</evidence>
<keyword evidence="3" id="KW-1185">Reference proteome</keyword>
<protein>
    <submittedName>
        <fullName evidence="2">Group II intron, maturase-specific domain</fullName>
    </submittedName>
</protein>
<feature type="domain" description="Group II intron maturase-specific" evidence="1">
    <location>
        <begin position="2"/>
        <end position="68"/>
    </location>
</feature>
<gene>
    <name evidence="2" type="ORF">CFE_0384</name>
</gene>
<dbReference type="KEGG" id="cthm:CFE_0384"/>
<evidence type="ECO:0000313" key="3">
    <source>
        <dbReference type="Proteomes" id="UP000241323"/>
    </source>
</evidence>